<reference evidence="1 2" key="1">
    <citation type="journal article" date="2019" name="Nat. Microbiol.">
        <title>Mediterranean grassland soil C-N compound turnover is dependent on rainfall and depth, and is mediated by genomically divergent microorganisms.</title>
        <authorList>
            <person name="Diamond S."/>
            <person name="Andeer P.F."/>
            <person name="Li Z."/>
            <person name="Crits-Christoph A."/>
            <person name="Burstein D."/>
            <person name="Anantharaman K."/>
            <person name="Lane K.R."/>
            <person name="Thomas B.C."/>
            <person name="Pan C."/>
            <person name="Northen T.R."/>
            <person name="Banfield J.F."/>
        </authorList>
    </citation>
    <scope>NUCLEOTIDE SEQUENCE [LARGE SCALE GENOMIC DNA]</scope>
    <source>
        <strain evidence="1">WS_11</strain>
    </source>
</reference>
<evidence type="ECO:0008006" key="3">
    <source>
        <dbReference type="Google" id="ProtNLM"/>
    </source>
</evidence>
<sequence>MPRPVSVPLPILTLAFAMVFLMTSCRSLPVSPRQAAVAPGAGGDHEPTSWDVPSPVPAVAGLHSKVRGDSLYLYGALGPSASGPATPYDPTHPGGWMLQLLMNTDQAETGYSWRGIDYLVRGGEPLGDGTYVVRRVVPESTDPGGWGPQSGAARVTTTARRFVVAVPLTAIGDDDGRLDFVLETYATVACPDCEGGISHEWAAGYEGSTGVGVASGVVAAGAERDFEVPLLAVARPLPRGPRRSDTDAR</sequence>
<name>A0A538TZP6_UNCEI</name>
<dbReference type="EMBL" id="VBPB01000339">
    <property type="protein sequence ID" value="TMQ69125.1"/>
    <property type="molecule type" value="Genomic_DNA"/>
</dbReference>
<organism evidence="1 2">
    <name type="scientific">Eiseniibacteriota bacterium</name>
    <dbReference type="NCBI Taxonomy" id="2212470"/>
    <lineage>
        <taxon>Bacteria</taxon>
        <taxon>Candidatus Eiseniibacteriota</taxon>
    </lineage>
</organism>
<dbReference type="PROSITE" id="PS51257">
    <property type="entry name" value="PROKAR_LIPOPROTEIN"/>
    <property type="match status" value="1"/>
</dbReference>
<gene>
    <name evidence="1" type="ORF">E6K81_15675</name>
</gene>
<protein>
    <recommendedName>
        <fullName evidence="3">Lipoprotein</fullName>
    </recommendedName>
</protein>
<evidence type="ECO:0000313" key="2">
    <source>
        <dbReference type="Proteomes" id="UP000319771"/>
    </source>
</evidence>
<dbReference type="Proteomes" id="UP000319771">
    <property type="component" value="Unassembled WGS sequence"/>
</dbReference>
<proteinExistence type="predicted"/>
<evidence type="ECO:0000313" key="1">
    <source>
        <dbReference type="EMBL" id="TMQ69125.1"/>
    </source>
</evidence>
<comment type="caution">
    <text evidence="1">The sequence shown here is derived from an EMBL/GenBank/DDBJ whole genome shotgun (WGS) entry which is preliminary data.</text>
</comment>
<accession>A0A538TZP6</accession>
<dbReference type="AlphaFoldDB" id="A0A538TZP6"/>